<dbReference type="InterPro" id="IPR019188">
    <property type="entry name" value="SNAPC1"/>
</dbReference>
<reference evidence="2 3" key="1">
    <citation type="submission" date="2018-11" db="EMBL/GenBank/DDBJ databases">
        <authorList>
            <person name="Lopez-Roques C."/>
            <person name="Donnadieu C."/>
            <person name="Bouchez O."/>
            <person name="Klopp C."/>
            <person name="Cabau C."/>
            <person name="Zahm M."/>
        </authorList>
    </citation>
    <scope>NUCLEOTIDE SEQUENCE [LARGE SCALE GENOMIC DNA]</scope>
    <source>
        <strain evidence="2">RS831</strain>
        <tissue evidence="2">Whole body</tissue>
    </source>
</reference>
<dbReference type="GO" id="GO:0042796">
    <property type="term" value="P:snRNA transcription by RNA polymerase III"/>
    <property type="evidence" value="ECO:0007669"/>
    <property type="project" value="TreeGrafter"/>
</dbReference>
<evidence type="ECO:0008006" key="4">
    <source>
        <dbReference type="Google" id="ProtNLM"/>
    </source>
</evidence>
<dbReference type="GO" id="GO:0019185">
    <property type="term" value="C:snRNA-activating protein complex"/>
    <property type="evidence" value="ECO:0007669"/>
    <property type="project" value="TreeGrafter"/>
</dbReference>
<dbReference type="OMA" id="RDDMQNV"/>
<organism evidence="2 3">
    <name type="scientific">Oryzias javanicus</name>
    <name type="common">Javanese ricefish</name>
    <name type="synonym">Aplocheilus javanicus</name>
    <dbReference type="NCBI Taxonomy" id="123683"/>
    <lineage>
        <taxon>Eukaryota</taxon>
        <taxon>Metazoa</taxon>
        <taxon>Chordata</taxon>
        <taxon>Craniata</taxon>
        <taxon>Vertebrata</taxon>
        <taxon>Euteleostomi</taxon>
        <taxon>Actinopterygii</taxon>
        <taxon>Neopterygii</taxon>
        <taxon>Teleostei</taxon>
        <taxon>Neoteleostei</taxon>
        <taxon>Acanthomorphata</taxon>
        <taxon>Ovalentaria</taxon>
        <taxon>Atherinomorphae</taxon>
        <taxon>Beloniformes</taxon>
        <taxon>Adrianichthyidae</taxon>
        <taxon>Oryziinae</taxon>
        <taxon>Oryzias</taxon>
    </lineage>
</organism>
<protein>
    <recommendedName>
        <fullName evidence="4">Small nuclear RNA activating complex, polypeptide 1b</fullName>
    </recommendedName>
</protein>
<proteinExistence type="predicted"/>
<evidence type="ECO:0000313" key="2">
    <source>
        <dbReference type="EMBL" id="RVE56920.1"/>
    </source>
</evidence>
<dbReference type="Pfam" id="PF09808">
    <property type="entry name" value="SNAPC1"/>
    <property type="match status" value="1"/>
</dbReference>
<evidence type="ECO:0000313" key="3">
    <source>
        <dbReference type="Proteomes" id="UP000283210"/>
    </source>
</evidence>
<accession>A0A437C2R1</accession>
<dbReference type="AlphaFoldDB" id="A0A437C2R1"/>
<dbReference type="OrthoDB" id="20127at2759"/>
<dbReference type="PANTHER" id="PTHR15131">
    <property type="entry name" value="SMALL NUCLEAR RNA ACTIVATING COMPLEX, POLYPEPTIDE 1"/>
    <property type="match status" value="1"/>
</dbReference>
<sequence length="351" mass="40778">MMDFCRKHVKADCEELLSRFRRTQSVRFEIFSGIWREMKFASIFYGTLLHEKRPFTRLVLDTAYCYFLPPFSFQIRVGGLYLLYSLYHSQGAGPLEQIRFALKDWEDVKKFEKDAVDAQHFDVVFILHKLLSCKAILFTAMPTMLIFTKERKVERSELCEDFVERAARPQELVNADLLEELTNIHKLYENMKISVALQAESSLNLIRTDLPSQLRSSVMDFHNWQQTRQNSVDEEEDSAEGTSSQMEASRRAQLLASIKSKAFGEAAETCKSRRHRQVEVDVPVSEAESPHTPGHSRIIKQSLRSRTTENIHISGELWKEALSCTTICTNMSRLDSMCEEKPKKSKRFKWK</sequence>
<reference evidence="2 3" key="2">
    <citation type="submission" date="2019-01" db="EMBL/GenBank/DDBJ databases">
        <title>A chromosome length genome reference of the Java medaka (oryzias javanicus).</title>
        <authorList>
            <person name="Herpin A."/>
            <person name="Takehana Y."/>
            <person name="Naruse K."/>
            <person name="Ansai S."/>
            <person name="Kawaguchi M."/>
        </authorList>
    </citation>
    <scope>NUCLEOTIDE SEQUENCE [LARGE SCALE GENOMIC DNA]</scope>
    <source>
        <strain evidence="2">RS831</strain>
        <tissue evidence="2">Whole body</tissue>
    </source>
</reference>
<evidence type="ECO:0000256" key="1">
    <source>
        <dbReference type="SAM" id="MobiDB-lite"/>
    </source>
</evidence>
<keyword evidence="3" id="KW-1185">Reference proteome</keyword>
<dbReference type="PANTHER" id="PTHR15131:SF3">
    <property type="entry name" value="SNRNA-ACTIVATING PROTEIN COMPLEX SUBUNIT 1"/>
    <property type="match status" value="1"/>
</dbReference>
<dbReference type="GO" id="GO:0043565">
    <property type="term" value="F:sequence-specific DNA binding"/>
    <property type="evidence" value="ECO:0007669"/>
    <property type="project" value="TreeGrafter"/>
</dbReference>
<dbReference type="EMBL" id="CM012458">
    <property type="protein sequence ID" value="RVE56920.1"/>
    <property type="molecule type" value="Genomic_DNA"/>
</dbReference>
<feature type="region of interest" description="Disordered" evidence="1">
    <location>
        <begin position="227"/>
        <end position="249"/>
    </location>
</feature>
<dbReference type="Proteomes" id="UP000283210">
    <property type="component" value="Chromosome 22"/>
</dbReference>
<name>A0A437C2R1_ORYJA</name>
<feature type="region of interest" description="Disordered" evidence="1">
    <location>
        <begin position="269"/>
        <end position="296"/>
    </location>
</feature>
<gene>
    <name evidence="2" type="ORF">OJAV_G00211150</name>
</gene>
<dbReference type="GO" id="GO:0042795">
    <property type="term" value="P:snRNA transcription by RNA polymerase II"/>
    <property type="evidence" value="ECO:0007669"/>
    <property type="project" value="TreeGrafter"/>
</dbReference>